<keyword evidence="7" id="KW-1185">Reference proteome</keyword>
<dbReference type="PANTHER" id="PTHR30537">
    <property type="entry name" value="HTH-TYPE TRANSCRIPTIONAL REGULATOR"/>
    <property type="match status" value="1"/>
</dbReference>
<keyword evidence="2" id="KW-0805">Transcription regulation</keyword>
<gene>
    <name evidence="6" type="ORF">FGA12_00145</name>
</gene>
<reference evidence="6 7" key="1">
    <citation type="submission" date="2019-06" db="EMBL/GenBank/DDBJ databases">
        <title>Complete genome of Shewanella marisflavi ECSMB14101, a mussel settlement-inducing bacterium isolated from East China Sea.</title>
        <authorList>
            <person name="Yang J."/>
            <person name="Liang X."/>
            <person name="Chang R."/>
            <person name="Peng L."/>
        </authorList>
    </citation>
    <scope>NUCLEOTIDE SEQUENCE [LARGE SCALE GENOMIC DNA]</scope>
    <source>
        <strain evidence="6 7">ECSMB14101</strain>
    </source>
</reference>
<keyword evidence="3" id="KW-0238">DNA-binding</keyword>
<dbReference type="SUPFAM" id="SSF46785">
    <property type="entry name" value="Winged helix' DNA-binding domain"/>
    <property type="match status" value="1"/>
</dbReference>
<dbReference type="RefSeq" id="WP_033538922.1">
    <property type="nucleotide sequence ID" value="NZ_CP041153.1"/>
</dbReference>
<evidence type="ECO:0000313" key="6">
    <source>
        <dbReference type="EMBL" id="QDF73708.1"/>
    </source>
</evidence>
<dbReference type="Pfam" id="PF03466">
    <property type="entry name" value="LysR_substrate"/>
    <property type="match status" value="1"/>
</dbReference>
<dbReference type="Gene3D" id="1.10.10.10">
    <property type="entry name" value="Winged helix-like DNA-binding domain superfamily/Winged helix DNA-binding domain"/>
    <property type="match status" value="1"/>
</dbReference>
<comment type="similarity">
    <text evidence="1">Belongs to the LysR transcriptional regulatory family.</text>
</comment>
<evidence type="ECO:0000313" key="7">
    <source>
        <dbReference type="Proteomes" id="UP000318758"/>
    </source>
</evidence>
<protein>
    <submittedName>
        <fullName evidence="6">LysR family transcriptional regulator</fullName>
    </submittedName>
</protein>
<evidence type="ECO:0000256" key="1">
    <source>
        <dbReference type="ARBA" id="ARBA00009437"/>
    </source>
</evidence>
<evidence type="ECO:0000256" key="3">
    <source>
        <dbReference type="ARBA" id="ARBA00023125"/>
    </source>
</evidence>
<dbReference type="Pfam" id="PF00126">
    <property type="entry name" value="HTH_1"/>
    <property type="match status" value="1"/>
</dbReference>
<dbReference type="InterPro" id="IPR000847">
    <property type="entry name" value="LysR_HTH_N"/>
</dbReference>
<dbReference type="SUPFAM" id="SSF53850">
    <property type="entry name" value="Periplasmic binding protein-like II"/>
    <property type="match status" value="1"/>
</dbReference>
<evidence type="ECO:0000256" key="2">
    <source>
        <dbReference type="ARBA" id="ARBA00023015"/>
    </source>
</evidence>
<dbReference type="Gene3D" id="3.40.190.290">
    <property type="match status" value="1"/>
</dbReference>
<organism evidence="6 7">
    <name type="scientific">Shewanella marisflavi</name>
    <dbReference type="NCBI Taxonomy" id="260364"/>
    <lineage>
        <taxon>Bacteria</taxon>
        <taxon>Pseudomonadati</taxon>
        <taxon>Pseudomonadota</taxon>
        <taxon>Gammaproteobacteria</taxon>
        <taxon>Alteromonadales</taxon>
        <taxon>Shewanellaceae</taxon>
        <taxon>Shewanella</taxon>
    </lineage>
</organism>
<keyword evidence="4" id="KW-0804">Transcription</keyword>
<dbReference type="EMBL" id="CP041153">
    <property type="protein sequence ID" value="QDF73708.1"/>
    <property type="molecule type" value="Genomic_DNA"/>
</dbReference>
<dbReference type="InterPro" id="IPR005119">
    <property type="entry name" value="LysR_subst-bd"/>
</dbReference>
<proteinExistence type="inferred from homology"/>
<accession>A0ABX5WH01</accession>
<dbReference type="InterPro" id="IPR058163">
    <property type="entry name" value="LysR-type_TF_proteobact-type"/>
</dbReference>
<evidence type="ECO:0000256" key="4">
    <source>
        <dbReference type="ARBA" id="ARBA00023163"/>
    </source>
</evidence>
<name>A0ABX5WH01_9GAMM</name>
<dbReference type="InterPro" id="IPR036390">
    <property type="entry name" value="WH_DNA-bd_sf"/>
</dbReference>
<dbReference type="InterPro" id="IPR036388">
    <property type="entry name" value="WH-like_DNA-bd_sf"/>
</dbReference>
<evidence type="ECO:0000259" key="5">
    <source>
        <dbReference type="PROSITE" id="PS50931"/>
    </source>
</evidence>
<dbReference type="PROSITE" id="PS50931">
    <property type="entry name" value="HTH_LYSR"/>
    <property type="match status" value="1"/>
</dbReference>
<dbReference type="Proteomes" id="UP000318758">
    <property type="component" value="Chromosome"/>
</dbReference>
<dbReference type="PANTHER" id="PTHR30537:SF30">
    <property type="entry name" value="TRANSCRIPTIONAL REGULATOR-RELATED"/>
    <property type="match status" value="1"/>
</dbReference>
<sequence>MDAAQLYRMLVFASVVEQGSLTRAADSLNISRSMVSQHLKRLEDRCQYSLLHRTTRRIALTQEGEAFYHYCAELLKLAKQAEASIIPANDQLQGSVTLTVPESLGEQIIAPILKAYHQRYPQVHLSLLLQDSQLDLAEHQIDIAIQIGKSNGAETRATKLTQYHERLVANPDYISRHGAPLHPDNLAHHQWILLSNNQLPKHCQFENSDGDSFKLQLTPFINCNSLQGSLSLACQGLGLTLLPDPVIKPYLANGDLVQLLPDYHIGCAALYLVHPYAEVIPPRVMAMISLLSERLTTAEEL</sequence>
<feature type="domain" description="HTH lysR-type" evidence="5">
    <location>
        <begin position="1"/>
        <end position="61"/>
    </location>
</feature>
<dbReference type="CDD" id="cd08422">
    <property type="entry name" value="PBP2_CrgA_like"/>
    <property type="match status" value="1"/>
</dbReference>